<keyword evidence="2" id="KW-0812">Transmembrane</keyword>
<evidence type="ECO:0000256" key="5">
    <source>
        <dbReference type="SAM" id="MobiDB-lite"/>
    </source>
</evidence>
<keyword evidence="4" id="KW-0472">Membrane</keyword>
<protein>
    <submittedName>
        <fullName evidence="7">Piso0_000544 protein</fullName>
    </submittedName>
</protein>
<dbReference type="FunCoup" id="G8YU98">
    <property type="interactions" value="126"/>
</dbReference>
<dbReference type="InterPro" id="IPR012879">
    <property type="entry name" value="CCDC47"/>
</dbReference>
<comment type="subcellular location">
    <subcellularLocation>
        <location evidence="1">Membrane</location>
        <topology evidence="1">Single-pass membrane protein</topology>
    </subcellularLocation>
</comment>
<keyword evidence="8" id="KW-1185">Reference proteome</keyword>
<name>G8YU98_PICSO</name>
<accession>G8YU98</accession>
<dbReference type="GO" id="GO:0016020">
    <property type="term" value="C:membrane"/>
    <property type="evidence" value="ECO:0007669"/>
    <property type="project" value="UniProtKB-SubCell"/>
</dbReference>
<dbReference type="GO" id="GO:0005509">
    <property type="term" value="F:calcium ion binding"/>
    <property type="evidence" value="ECO:0007669"/>
    <property type="project" value="InterPro"/>
</dbReference>
<dbReference type="Pfam" id="PF07946">
    <property type="entry name" value="CCDC47"/>
    <property type="match status" value="1"/>
</dbReference>
<feature type="region of interest" description="Disordered" evidence="5">
    <location>
        <begin position="375"/>
        <end position="394"/>
    </location>
</feature>
<evidence type="ECO:0000256" key="2">
    <source>
        <dbReference type="ARBA" id="ARBA00022692"/>
    </source>
</evidence>
<sequence>MIIVSSTKISISKDISNNMGSNIIQQALLLISKTPSKEGAKGYYQYTLEELKSFTLWERIKINDWRLEFITLTFTIAFVFLFKLGDWYNVRLVSTYVKSLSESFSKNFFLYGVSQDQLYIKDSSVNFSSYASGRSNIAKVNISFKLQPRHNVFIWVMENLFAMFSETVEPTEDRVDFAITPSYEGDYDNFISAIVSKLGMNSYRRYNYFLSLTKTTDSDKLPESFVFMSEGHEFQEKTYTDKLANALNNEASSYIRYIAFTDQPIERPEKVRECEPHRRIFISTHFPSNKDQYESLNNILDAIFSLVDDLSSKKITFKPEALKKVVKTRENEISKLTKAEEELKQEKIAEEKAKLKKQERDRIRSLSKAEQLKLEKKELEKKQRKTQRKQKMRA</sequence>
<feature type="compositionally biased region" description="Basic residues" evidence="5">
    <location>
        <begin position="382"/>
        <end position="394"/>
    </location>
</feature>
<dbReference type="PANTHER" id="PTHR12883:SF0">
    <property type="entry name" value="PAT COMPLEX SUBUNIT CCDC47"/>
    <property type="match status" value="1"/>
</dbReference>
<evidence type="ECO:0000256" key="3">
    <source>
        <dbReference type="ARBA" id="ARBA00022989"/>
    </source>
</evidence>
<dbReference type="GO" id="GO:0032469">
    <property type="term" value="P:endoplasmic reticulum calcium ion homeostasis"/>
    <property type="evidence" value="ECO:0007669"/>
    <property type="project" value="InterPro"/>
</dbReference>
<evidence type="ECO:0000313" key="8">
    <source>
        <dbReference type="Proteomes" id="UP000005222"/>
    </source>
</evidence>
<dbReference type="HOGENOM" id="CLU_042570_0_0_1"/>
<dbReference type="EMBL" id="FO082059">
    <property type="protein sequence ID" value="CCE72938.1"/>
    <property type="molecule type" value="Genomic_DNA"/>
</dbReference>
<dbReference type="EMBL" id="FO082058">
    <property type="protein sequence ID" value="CCE73499.1"/>
    <property type="molecule type" value="Genomic_DNA"/>
</dbReference>
<evidence type="ECO:0000256" key="4">
    <source>
        <dbReference type="ARBA" id="ARBA00023136"/>
    </source>
</evidence>
<reference evidence="8" key="2">
    <citation type="journal article" date="2012" name="G3 (Bethesda)">
        <title>Pichia sorbitophila, an interspecies yeast hybrid reveals early steps of genome resolution following polyploidization.</title>
        <authorList>
            <person name="Leh Louis V."/>
            <person name="Despons L."/>
            <person name="Friedrich A."/>
            <person name="Martin T."/>
            <person name="Durrens P."/>
            <person name="Casaregola S."/>
            <person name="Neuveglise C."/>
            <person name="Fairhead C."/>
            <person name="Marck C."/>
            <person name="Cruz J.A."/>
            <person name="Straub M.L."/>
            <person name="Kugler V."/>
            <person name="Sacerdot C."/>
            <person name="Uzunov Z."/>
            <person name="Thierry A."/>
            <person name="Weiss S."/>
            <person name="Bleykasten C."/>
            <person name="De Montigny J."/>
            <person name="Jacques N."/>
            <person name="Jung P."/>
            <person name="Lemaire M."/>
            <person name="Mallet S."/>
            <person name="Morel G."/>
            <person name="Richard G.F."/>
            <person name="Sarkar A."/>
            <person name="Savel G."/>
            <person name="Schacherer J."/>
            <person name="Seret M.L."/>
            <person name="Talla E."/>
            <person name="Samson G."/>
            <person name="Jubin C."/>
            <person name="Poulain J."/>
            <person name="Vacherie B."/>
            <person name="Barbe V."/>
            <person name="Pelletier E."/>
            <person name="Sherman D.J."/>
            <person name="Westhof E."/>
            <person name="Weissenbach J."/>
            <person name="Baret P.V."/>
            <person name="Wincker P."/>
            <person name="Gaillardin C."/>
            <person name="Dujon B."/>
            <person name="Souciet J.L."/>
        </authorList>
    </citation>
    <scope>NUCLEOTIDE SEQUENCE [LARGE SCALE GENOMIC DNA]</scope>
    <source>
        <strain evidence="8">ATCC MYA-4447 / BCRC 22081 / CBS 7064 / NBRC 10061 / NRRL Y-12695</strain>
    </source>
</reference>
<dbReference type="PANTHER" id="PTHR12883">
    <property type="entry name" value="ADIPOCYTE-SPECIFIC PROTEIN 4-RELATED"/>
    <property type="match status" value="1"/>
</dbReference>
<reference evidence="7" key="1">
    <citation type="submission" date="2011-10" db="EMBL/GenBank/DDBJ databases">
        <authorList>
            <person name="Genoscope - CEA"/>
        </authorList>
    </citation>
    <scope>NUCLEOTIDE SEQUENCE</scope>
    <source>
        <strain evidence="7">CBS 7064</strain>
    </source>
</reference>
<dbReference type="AlphaFoldDB" id="G8YU98"/>
<evidence type="ECO:0000313" key="7">
    <source>
        <dbReference type="EMBL" id="CCE73499.1"/>
    </source>
</evidence>
<evidence type="ECO:0000313" key="6">
    <source>
        <dbReference type="EMBL" id="CCE72938.1"/>
    </source>
</evidence>
<dbReference type="OMA" id="MHLVRDM"/>
<dbReference type="GO" id="GO:0005783">
    <property type="term" value="C:endoplasmic reticulum"/>
    <property type="evidence" value="ECO:0007669"/>
    <property type="project" value="InterPro"/>
</dbReference>
<dbReference type="STRING" id="559304.G8YU98"/>
<proteinExistence type="predicted"/>
<dbReference type="InParanoid" id="G8YU98"/>
<evidence type="ECO:0000256" key="1">
    <source>
        <dbReference type="ARBA" id="ARBA00004167"/>
    </source>
</evidence>
<dbReference type="Proteomes" id="UP000005222">
    <property type="component" value="Chromosome B"/>
</dbReference>
<dbReference type="eggNOG" id="KOG2357">
    <property type="taxonomic scope" value="Eukaryota"/>
</dbReference>
<keyword evidence="3" id="KW-1133">Transmembrane helix</keyword>
<dbReference type="Proteomes" id="UP000005222">
    <property type="component" value="Chromosome A"/>
</dbReference>
<dbReference type="OrthoDB" id="10039147at2759"/>
<gene>
    <name evidence="7" type="primary">Piso0_000544</name>
    <name evidence="6" type="ORF">GNLVRS01_PISO0A11682g</name>
    <name evidence="7" type="ORF">GNLVRS01_PISO0B11749g</name>
</gene>
<organism evidence="7 8">
    <name type="scientific">Pichia sorbitophila (strain ATCC MYA-4447 / BCRC 22081 / CBS 7064 / NBRC 10061 / NRRL Y-12695)</name>
    <name type="common">Hybrid yeast</name>
    <dbReference type="NCBI Taxonomy" id="559304"/>
    <lineage>
        <taxon>Eukaryota</taxon>
        <taxon>Fungi</taxon>
        <taxon>Dikarya</taxon>
        <taxon>Ascomycota</taxon>
        <taxon>Saccharomycotina</taxon>
        <taxon>Pichiomycetes</taxon>
        <taxon>Debaryomycetaceae</taxon>
        <taxon>Millerozyma</taxon>
    </lineage>
</organism>